<feature type="chain" id="PRO_5038026943" description="Ricin B lectin domain-containing protein" evidence="2">
    <location>
        <begin position="33"/>
        <end position="681"/>
    </location>
</feature>
<feature type="region of interest" description="Disordered" evidence="1">
    <location>
        <begin position="509"/>
        <end position="597"/>
    </location>
</feature>
<dbReference type="SUPFAM" id="SSF50370">
    <property type="entry name" value="Ricin B-like lectins"/>
    <property type="match status" value="1"/>
</dbReference>
<dbReference type="Gene3D" id="2.60.40.2700">
    <property type="match status" value="1"/>
</dbReference>
<keyword evidence="4" id="KW-1185">Reference proteome</keyword>
<evidence type="ECO:0000256" key="2">
    <source>
        <dbReference type="SAM" id="SignalP"/>
    </source>
</evidence>
<keyword evidence="2" id="KW-0732">Signal</keyword>
<evidence type="ECO:0000313" key="3">
    <source>
        <dbReference type="EMBL" id="MBM9476827.1"/>
    </source>
</evidence>
<name>A0A938YIY5_9ACTN</name>
<gene>
    <name evidence="3" type="ORF">JL107_10250</name>
</gene>
<evidence type="ECO:0000256" key="1">
    <source>
        <dbReference type="SAM" id="MobiDB-lite"/>
    </source>
</evidence>
<dbReference type="EMBL" id="JAERWL010000008">
    <property type="protein sequence ID" value="MBM9476827.1"/>
    <property type="molecule type" value="Genomic_DNA"/>
</dbReference>
<feature type="compositionally biased region" description="Low complexity" evidence="1">
    <location>
        <begin position="527"/>
        <end position="586"/>
    </location>
</feature>
<dbReference type="InterPro" id="IPR035992">
    <property type="entry name" value="Ricin_B-like_lectins"/>
</dbReference>
<dbReference type="SUPFAM" id="SSF56973">
    <property type="entry name" value="Aerolisin/ETX pore-forming domain"/>
    <property type="match status" value="1"/>
</dbReference>
<dbReference type="AlphaFoldDB" id="A0A938YIY5"/>
<feature type="signal peptide" evidence="2">
    <location>
        <begin position="1"/>
        <end position="32"/>
    </location>
</feature>
<evidence type="ECO:0000313" key="4">
    <source>
        <dbReference type="Proteomes" id="UP000663801"/>
    </source>
</evidence>
<organism evidence="3 4">
    <name type="scientific">Nakamurella flavida</name>
    <dbReference type="NCBI Taxonomy" id="363630"/>
    <lineage>
        <taxon>Bacteria</taxon>
        <taxon>Bacillati</taxon>
        <taxon>Actinomycetota</taxon>
        <taxon>Actinomycetes</taxon>
        <taxon>Nakamurellales</taxon>
        <taxon>Nakamurellaceae</taxon>
        <taxon>Nakamurella</taxon>
    </lineage>
</organism>
<reference evidence="3" key="1">
    <citation type="submission" date="2021-01" db="EMBL/GenBank/DDBJ databases">
        <title>KCTC 19127 draft genome.</title>
        <authorList>
            <person name="An D."/>
        </authorList>
    </citation>
    <scope>NUCLEOTIDE SEQUENCE</scope>
    <source>
        <strain evidence="3">KCTC 19127</strain>
    </source>
</reference>
<dbReference type="Gene3D" id="2.80.10.50">
    <property type="match status" value="1"/>
</dbReference>
<dbReference type="PROSITE" id="PS50231">
    <property type="entry name" value="RICIN_B_LECTIN"/>
    <property type="match status" value="1"/>
</dbReference>
<sequence length="681" mass="71687">MTRRDPRRFRARAGLIAVVLAALAVPVTPAGAAPDRAAAAPAAAPVATAPTLPTADGVTLPCANTSLNCVTLRFDNPSPSYLATKHMVLDYMVAGRRPSYMADPAVAKQFAWRIDTNSTSPYVMIREAYRTGRCLAFGWSATRLESDCSWTDKENLWSLRPVGDGSRFQILSAAGECLTLQDDFGWATAPQTCVSPDAAAEEWQVFTAQGDQQRLFTDLAVRHAFSTCFDTAQTDTGRCDFAVDRTAPTPSPVVREQCARTATGAFPLTNNSDTAQEFTLSTERSSTNTTNWKDAFKGSAGLDGLLGKVLKVSAEYTKEWGGSVAESTKETESRKLSVGPHRKAWVFYRDIQLPVPGVWTFEKGTAYAWTYGQTASIDVVGSGNLTRERVDNFVPTSELTPDWTCTTRGAPEITGGRIPVVDTGTQSTAPTVGQRISTDTGTWNVAGDGWTYGYQWRLNDQAVPGANAASYQVRPADAGGVLTVQVSAAHPGYVTGYAVSTRTLPVVPGPAASTSPTPVDPAPAPNTPVSAPTTATSPTGTPTAGTPTTGPSTTPVTTSAASPSSPTVPAPSSTAPPGGPAPGTATIRPDSADPSTAQDPLSVMVRLVTRPATQFRGQAVLLDGDDELDRHPVFAPGTIATDTFVLPSDLTAGSHELTVRFVPDDPTLFAPAEATVTVQVA</sequence>
<accession>A0A938YIY5</accession>
<dbReference type="Proteomes" id="UP000663801">
    <property type="component" value="Unassembled WGS sequence"/>
</dbReference>
<evidence type="ECO:0008006" key="5">
    <source>
        <dbReference type="Google" id="ProtNLM"/>
    </source>
</evidence>
<feature type="region of interest" description="Disordered" evidence="1">
    <location>
        <begin position="409"/>
        <end position="431"/>
    </location>
</feature>
<protein>
    <recommendedName>
        <fullName evidence="5">Ricin B lectin domain-containing protein</fullName>
    </recommendedName>
</protein>
<proteinExistence type="predicted"/>
<comment type="caution">
    <text evidence="3">The sequence shown here is derived from an EMBL/GenBank/DDBJ whole genome shotgun (WGS) entry which is preliminary data.</text>
</comment>
<dbReference type="RefSeq" id="WP_205256923.1">
    <property type="nucleotide sequence ID" value="NZ_BAAAPV010000004.1"/>
</dbReference>